<protein>
    <recommendedName>
        <fullName evidence="3">PAC domain-containing protein</fullName>
    </recommendedName>
</protein>
<dbReference type="InterPro" id="IPR001610">
    <property type="entry name" value="PAC"/>
</dbReference>
<reference evidence="1" key="1">
    <citation type="submission" date="2022-04" db="EMBL/GenBank/DDBJ databases">
        <title>Complete genome sequence of a cyanobacterium, Nostoc sp. SO-36, isolated in Antarctica.</title>
        <authorList>
            <person name="Kanesaki Y."/>
            <person name="Effendi D."/>
            <person name="Sakamoto T."/>
            <person name="Ohtani S."/>
            <person name="Awai K."/>
        </authorList>
    </citation>
    <scope>NUCLEOTIDE SEQUENCE</scope>
    <source>
        <strain evidence="1">SO-36</strain>
    </source>
</reference>
<accession>A0ABN6QBS7</accession>
<name>A0ABN6QBS7_NOSCO</name>
<dbReference type="SUPFAM" id="SSF55785">
    <property type="entry name" value="PYP-like sensor domain (PAS domain)"/>
    <property type="match status" value="1"/>
</dbReference>
<keyword evidence="2" id="KW-1185">Reference proteome</keyword>
<evidence type="ECO:0008006" key="3">
    <source>
        <dbReference type="Google" id="ProtNLM"/>
    </source>
</evidence>
<dbReference type="InterPro" id="IPR035965">
    <property type="entry name" value="PAS-like_dom_sf"/>
</dbReference>
<organism evidence="1 2">
    <name type="scientific">Nostoc cf. commune SO-36</name>
    <dbReference type="NCBI Taxonomy" id="449208"/>
    <lineage>
        <taxon>Bacteria</taxon>
        <taxon>Bacillati</taxon>
        <taxon>Cyanobacteriota</taxon>
        <taxon>Cyanophyceae</taxon>
        <taxon>Nostocales</taxon>
        <taxon>Nostocaceae</taxon>
        <taxon>Nostoc</taxon>
    </lineage>
</organism>
<gene>
    <name evidence="1" type="ORF">ANSO36C_56760</name>
</gene>
<evidence type="ECO:0000313" key="2">
    <source>
        <dbReference type="Proteomes" id="UP001055453"/>
    </source>
</evidence>
<sequence length="86" mass="10131">MEPVKAVFEQLVTDQLPNEYENYWLMKNGSRRLIAWSNTILKDYEDCIEYIVVTGTDITDVSDELRLRKRAQKHLTAQYATHPRLS</sequence>
<evidence type="ECO:0000313" key="1">
    <source>
        <dbReference type="EMBL" id="BDI19874.1"/>
    </source>
</evidence>
<dbReference type="EMBL" id="AP025732">
    <property type="protein sequence ID" value="BDI19874.1"/>
    <property type="molecule type" value="Genomic_DNA"/>
</dbReference>
<dbReference type="SMART" id="SM00086">
    <property type="entry name" value="PAC"/>
    <property type="match status" value="1"/>
</dbReference>
<dbReference type="Gene3D" id="3.30.450.20">
    <property type="entry name" value="PAS domain"/>
    <property type="match status" value="1"/>
</dbReference>
<dbReference type="Proteomes" id="UP001055453">
    <property type="component" value="Chromosome"/>
</dbReference>
<proteinExistence type="predicted"/>